<dbReference type="Proteomes" id="UP001189429">
    <property type="component" value="Unassembled WGS sequence"/>
</dbReference>
<evidence type="ECO:0000313" key="2">
    <source>
        <dbReference type="EMBL" id="CAK0878218.1"/>
    </source>
</evidence>
<accession>A0ABN9W0G8</accession>
<feature type="non-terminal residue" evidence="2">
    <location>
        <position position="1"/>
    </location>
</feature>
<sequence>PHQLRRVRRRRRGRPPGAAAHPAARRRHPARSRDPLLAPRTPGARGRVGGAGRLGPPQVAQRAAPR</sequence>
<gene>
    <name evidence="2" type="ORF">PCOR1329_LOCUS62049</name>
</gene>
<feature type="non-terminal residue" evidence="2">
    <location>
        <position position="66"/>
    </location>
</feature>
<protein>
    <submittedName>
        <fullName evidence="2">Uncharacterized protein</fullName>
    </submittedName>
</protein>
<proteinExistence type="predicted"/>
<organism evidence="2 3">
    <name type="scientific">Prorocentrum cordatum</name>
    <dbReference type="NCBI Taxonomy" id="2364126"/>
    <lineage>
        <taxon>Eukaryota</taxon>
        <taxon>Sar</taxon>
        <taxon>Alveolata</taxon>
        <taxon>Dinophyceae</taxon>
        <taxon>Prorocentrales</taxon>
        <taxon>Prorocentraceae</taxon>
        <taxon>Prorocentrum</taxon>
    </lineage>
</organism>
<dbReference type="EMBL" id="CAUYUJ010017825">
    <property type="protein sequence ID" value="CAK0878218.1"/>
    <property type="molecule type" value="Genomic_DNA"/>
</dbReference>
<feature type="compositionally biased region" description="Basic residues" evidence="1">
    <location>
        <begin position="1"/>
        <end position="14"/>
    </location>
</feature>
<evidence type="ECO:0000313" key="3">
    <source>
        <dbReference type="Proteomes" id="UP001189429"/>
    </source>
</evidence>
<reference evidence="2" key="1">
    <citation type="submission" date="2023-10" db="EMBL/GenBank/DDBJ databases">
        <authorList>
            <person name="Chen Y."/>
            <person name="Shah S."/>
            <person name="Dougan E. K."/>
            <person name="Thang M."/>
            <person name="Chan C."/>
        </authorList>
    </citation>
    <scope>NUCLEOTIDE SEQUENCE [LARGE SCALE GENOMIC DNA]</scope>
</reference>
<evidence type="ECO:0000256" key="1">
    <source>
        <dbReference type="SAM" id="MobiDB-lite"/>
    </source>
</evidence>
<feature type="region of interest" description="Disordered" evidence="1">
    <location>
        <begin position="1"/>
        <end position="66"/>
    </location>
</feature>
<name>A0ABN9W0G8_9DINO</name>
<keyword evidence="3" id="KW-1185">Reference proteome</keyword>
<comment type="caution">
    <text evidence="2">The sequence shown here is derived from an EMBL/GenBank/DDBJ whole genome shotgun (WGS) entry which is preliminary data.</text>
</comment>